<dbReference type="Gene3D" id="1.10.418.10">
    <property type="entry name" value="Calponin-like domain"/>
    <property type="match status" value="2"/>
</dbReference>
<dbReference type="STRING" id="7167.A0A182FE03"/>
<evidence type="ECO:0000256" key="3">
    <source>
        <dbReference type="ARBA" id="ARBA00022490"/>
    </source>
</evidence>
<dbReference type="GO" id="GO:0051301">
    <property type="term" value="P:cell division"/>
    <property type="evidence" value="ECO:0007669"/>
    <property type="project" value="UniProtKB-KW"/>
</dbReference>
<dbReference type="InterPro" id="IPR001715">
    <property type="entry name" value="CH_dom"/>
</dbReference>
<dbReference type="InterPro" id="IPR004953">
    <property type="entry name" value="EB1_C"/>
</dbReference>
<dbReference type="InterPro" id="IPR036133">
    <property type="entry name" value="EB1_C_sf"/>
</dbReference>
<dbReference type="SUPFAM" id="SSF47576">
    <property type="entry name" value="Calponin-homology domain, CH-domain"/>
    <property type="match status" value="2"/>
</dbReference>
<organism evidence="9 10">
    <name type="scientific">Anopheles albimanus</name>
    <name type="common">New world malaria mosquito</name>
    <dbReference type="NCBI Taxonomy" id="7167"/>
    <lineage>
        <taxon>Eukaryota</taxon>
        <taxon>Metazoa</taxon>
        <taxon>Ecdysozoa</taxon>
        <taxon>Arthropoda</taxon>
        <taxon>Hexapoda</taxon>
        <taxon>Insecta</taxon>
        <taxon>Pterygota</taxon>
        <taxon>Neoptera</taxon>
        <taxon>Endopterygota</taxon>
        <taxon>Diptera</taxon>
        <taxon>Nematocera</taxon>
        <taxon>Culicoidea</taxon>
        <taxon>Culicidae</taxon>
        <taxon>Anophelinae</taxon>
        <taxon>Anopheles</taxon>
    </lineage>
</organism>
<dbReference type="Proteomes" id="UP000069272">
    <property type="component" value="Chromosome 3L"/>
</dbReference>
<keyword evidence="8" id="KW-0131">Cell cycle</keyword>
<dbReference type="Pfam" id="PF03271">
    <property type="entry name" value="EB1"/>
    <property type="match status" value="1"/>
</dbReference>
<dbReference type="FunFam" id="1.10.418.10:FF:000007">
    <property type="entry name" value="Microtubule-associated protein, RP/EB family, member 2"/>
    <property type="match status" value="1"/>
</dbReference>
<dbReference type="PANTHER" id="PTHR10623">
    <property type="entry name" value="MICROTUBULE-ASSOCIATED PROTEIN RP/EB FAMILY MEMBER"/>
    <property type="match status" value="1"/>
</dbReference>
<evidence type="ECO:0000256" key="6">
    <source>
        <dbReference type="ARBA" id="ARBA00022776"/>
    </source>
</evidence>
<evidence type="ECO:0000256" key="7">
    <source>
        <dbReference type="ARBA" id="ARBA00023212"/>
    </source>
</evidence>
<proteinExistence type="inferred from homology"/>
<evidence type="ECO:0000256" key="1">
    <source>
        <dbReference type="ARBA" id="ARBA00004245"/>
    </source>
</evidence>
<dbReference type="VEuPathDB" id="VectorBase:AALB004744"/>
<comment type="similarity">
    <text evidence="2">Belongs to the MAPRE family.</text>
</comment>
<name>A0A182FE03_ANOAL</name>
<reference evidence="9 10" key="1">
    <citation type="journal article" date="2017" name="G3 (Bethesda)">
        <title>The Physical Genome Mapping of Anopheles albimanus Corrected Scaffold Misassemblies and Identified Interarm Rearrangements in Genus Anopheles.</title>
        <authorList>
            <person name="Artemov G.N."/>
            <person name="Peery A.N."/>
            <person name="Jiang X."/>
            <person name="Tu Z."/>
            <person name="Stegniy V.N."/>
            <person name="Sharakhova M.V."/>
            <person name="Sharakhov I.V."/>
        </authorList>
    </citation>
    <scope>NUCLEOTIDE SEQUENCE [LARGE SCALE GENOMIC DNA]</scope>
    <source>
        <strain evidence="9 10">ALBI9_A</strain>
    </source>
</reference>
<accession>A0A182FE03</accession>
<dbReference type="AlphaFoldDB" id="A0A182FE03"/>
<dbReference type="GO" id="GO:0005874">
    <property type="term" value="C:microtubule"/>
    <property type="evidence" value="ECO:0007669"/>
    <property type="project" value="UniProtKB-KW"/>
</dbReference>
<sequence length="399" mass="45097">MYGALNFTCHEIFLAFSRFRIEIQKDSSTKMAVNVYSTNVTTDNLSRHDMLSWVNDCLRSQFTKIEELCTGAAYCQYMDMLFPGSVPMKRVKFRTNLEHEYIQNFKILQAAFKKMAVDKVIPVDKLIKGRFQDNFEFLQWFKKFFDANYDGRDYDALEARGNIMLGQGAIQNELGVGELPAATRIHSRAPVRTPASRGAIGTIIPIDKLIKGRFQDNFEFLQWFKKFFDANYDGREYDAMLARDNLPMGMGSGAGAPKGNGVSGVAAPRKMPIAAAPAATRDRIKPMSKVAPTRQMVQSPPGRIGGGVNVNTSKSSSQNSVTNQQIEELTAQVTDMRLNFEGLEKERDFYFSKLRDIEILCQDDEQSQTPFVQKILEILYATEDGFAPPDEIPPEEEEY</sequence>
<keyword evidence="7" id="KW-0206">Cytoskeleton</keyword>
<comment type="subcellular location">
    <subcellularLocation>
        <location evidence="1">Cytoplasm</location>
        <location evidence="1">Cytoskeleton</location>
    </subcellularLocation>
</comment>
<dbReference type="GO" id="GO:0008017">
    <property type="term" value="F:microtubule binding"/>
    <property type="evidence" value="ECO:0007669"/>
    <property type="project" value="InterPro"/>
</dbReference>
<dbReference type="FunFam" id="1.20.5.1430:FF:000005">
    <property type="entry name" value="Eb1, isoform E"/>
    <property type="match status" value="1"/>
</dbReference>
<keyword evidence="4" id="KW-0132">Cell division</keyword>
<keyword evidence="6" id="KW-0498">Mitosis</keyword>
<dbReference type="Pfam" id="PF00307">
    <property type="entry name" value="CH"/>
    <property type="match status" value="1"/>
</dbReference>
<keyword evidence="5" id="KW-0493">Microtubule</keyword>
<dbReference type="Gene3D" id="1.20.5.1430">
    <property type="match status" value="1"/>
</dbReference>
<dbReference type="VEuPathDB" id="VectorBase:AALB20_027292"/>
<evidence type="ECO:0000313" key="10">
    <source>
        <dbReference type="Proteomes" id="UP000069272"/>
    </source>
</evidence>
<evidence type="ECO:0000256" key="2">
    <source>
        <dbReference type="ARBA" id="ARBA00010729"/>
    </source>
</evidence>
<dbReference type="SUPFAM" id="SSF140612">
    <property type="entry name" value="EB1 dimerisation domain-like"/>
    <property type="match status" value="1"/>
</dbReference>
<evidence type="ECO:0000256" key="5">
    <source>
        <dbReference type="ARBA" id="ARBA00022701"/>
    </source>
</evidence>
<reference evidence="9" key="2">
    <citation type="submission" date="2022-08" db="UniProtKB">
        <authorList>
            <consortium name="EnsemblMetazoa"/>
        </authorList>
    </citation>
    <scope>IDENTIFICATION</scope>
    <source>
        <strain evidence="9">STECLA/ALBI9_A</strain>
    </source>
</reference>
<evidence type="ECO:0000256" key="4">
    <source>
        <dbReference type="ARBA" id="ARBA00022618"/>
    </source>
</evidence>
<dbReference type="PROSITE" id="PS51230">
    <property type="entry name" value="EB1_C"/>
    <property type="match status" value="1"/>
</dbReference>
<dbReference type="InterPro" id="IPR036872">
    <property type="entry name" value="CH_dom_sf"/>
</dbReference>
<dbReference type="EnsemblMetazoa" id="AALB004744-RA">
    <property type="protein sequence ID" value="AALB004744-PA"/>
    <property type="gene ID" value="AALB004744"/>
</dbReference>
<evidence type="ECO:0000256" key="8">
    <source>
        <dbReference type="ARBA" id="ARBA00023306"/>
    </source>
</evidence>
<dbReference type="InterPro" id="IPR027328">
    <property type="entry name" value="MAPRE"/>
</dbReference>
<dbReference type="PROSITE" id="PS50021">
    <property type="entry name" value="CH"/>
    <property type="match status" value="1"/>
</dbReference>
<keyword evidence="10" id="KW-1185">Reference proteome</keyword>
<keyword evidence="3" id="KW-0963">Cytoplasm</keyword>
<evidence type="ECO:0000313" key="9">
    <source>
        <dbReference type="EnsemblMetazoa" id="AALB004744-PA"/>
    </source>
</evidence>
<protein>
    <submittedName>
        <fullName evidence="9">Uncharacterized protein</fullName>
    </submittedName>
</protein>